<keyword evidence="4 7" id="KW-1133">Transmembrane helix</keyword>
<evidence type="ECO:0000259" key="8">
    <source>
        <dbReference type="Pfam" id="PF02687"/>
    </source>
</evidence>
<sequence length="394" mass="42448">MNILQSFKMALKSIWGNKMRSFLTMLGIIIGVASVIILVSIVNGQMSYMKDSFTSMGTNQMTVRLTNLTTRYADVDEMYQFYNDNKNLFSHMTPSVSVSATLKYGTESLDDTTVTGVSEDYLGMKDQTLDAGRFISYSDIASRQKVCVAGYYIAWKLYGSVENALDKTIKINGSAYRIVGVISRQDEDELEAGGTDDILYLPYSSAAKMNNTAKISNYVFATSDTDYTAKAKESLETFLMGIYKDDSLFRVTAMSEMLESLDSMIAMMSMVLGGIAGISLLVAGVGVMNIMLVSVSERTREIGIRKALGAKKKHIMQQFVIEAAVTSSLGGVVGIVVGSVATTLVGAAIGIDATPTPGAVIVSFSVSVGIGLLFGYMPASRAANLSPIDALRSE</sequence>
<feature type="transmembrane region" description="Helical" evidence="7">
    <location>
        <begin position="264"/>
        <end position="292"/>
    </location>
</feature>
<evidence type="ECO:0000256" key="1">
    <source>
        <dbReference type="ARBA" id="ARBA00004651"/>
    </source>
</evidence>
<dbReference type="InterPro" id="IPR050250">
    <property type="entry name" value="Macrolide_Exporter_MacB"/>
</dbReference>
<name>A0A2S6HRH2_9FIRM</name>
<dbReference type="PANTHER" id="PTHR30572:SF4">
    <property type="entry name" value="ABC TRANSPORTER PERMEASE YTRF"/>
    <property type="match status" value="1"/>
</dbReference>
<evidence type="ECO:0000313" key="10">
    <source>
        <dbReference type="EMBL" id="PPK80220.1"/>
    </source>
</evidence>
<dbReference type="GO" id="GO:0005886">
    <property type="term" value="C:plasma membrane"/>
    <property type="evidence" value="ECO:0007669"/>
    <property type="project" value="UniProtKB-SubCell"/>
</dbReference>
<dbReference type="GO" id="GO:0022857">
    <property type="term" value="F:transmembrane transporter activity"/>
    <property type="evidence" value="ECO:0007669"/>
    <property type="project" value="TreeGrafter"/>
</dbReference>
<organism evidence="10 11">
    <name type="scientific">Lacrimispora xylanisolvens</name>
    <dbReference type="NCBI Taxonomy" id="384636"/>
    <lineage>
        <taxon>Bacteria</taxon>
        <taxon>Bacillati</taxon>
        <taxon>Bacillota</taxon>
        <taxon>Clostridia</taxon>
        <taxon>Lachnospirales</taxon>
        <taxon>Lachnospiraceae</taxon>
        <taxon>Lacrimispora</taxon>
    </lineage>
</organism>
<dbReference type="InterPro" id="IPR025857">
    <property type="entry name" value="MacB_PCD"/>
</dbReference>
<comment type="subcellular location">
    <subcellularLocation>
        <location evidence="1">Cell membrane</location>
        <topology evidence="1">Multi-pass membrane protein</topology>
    </subcellularLocation>
</comment>
<feature type="transmembrane region" description="Helical" evidence="7">
    <location>
        <begin position="319"/>
        <end position="351"/>
    </location>
</feature>
<comment type="similarity">
    <text evidence="6">Belongs to the ABC-4 integral membrane protein family.</text>
</comment>
<comment type="caution">
    <text evidence="10">The sequence shown here is derived from an EMBL/GenBank/DDBJ whole genome shotgun (WGS) entry which is preliminary data.</text>
</comment>
<protein>
    <submittedName>
        <fullName evidence="10">Putative ABC transport system permease protein</fullName>
    </submittedName>
</protein>
<keyword evidence="3 7" id="KW-0812">Transmembrane</keyword>
<dbReference type="AlphaFoldDB" id="A0A2S6HRH2"/>
<gene>
    <name evidence="10" type="ORF">BXY41_107148</name>
</gene>
<dbReference type="PANTHER" id="PTHR30572">
    <property type="entry name" value="MEMBRANE COMPONENT OF TRANSPORTER-RELATED"/>
    <property type="match status" value="1"/>
</dbReference>
<evidence type="ECO:0000256" key="7">
    <source>
        <dbReference type="SAM" id="Phobius"/>
    </source>
</evidence>
<accession>A0A2S6HRH2</accession>
<dbReference type="EMBL" id="PTJA01000007">
    <property type="protein sequence ID" value="PPK80220.1"/>
    <property type="molecule type" value="Genomic_DNA"/>
</dbReference>
<keyword evidence="5 7" id="KW-0472">Membrane</keyword>
<dbReference type="Pfam" id="PF02687">
    <property type="entry name" value="FtsX"/>
    <property type="match status" value="1"/>
</dbReference>
<dbReference type="InterPro" id="IPR003838">
    <property type="entry name" value="ABC3_permease_C"/>
</dbReference>
<feature type="transmembrane region" description="Helical" evidence="7">
    <location>
        <begin position="357"/>
        <end position="376"/>
    </location>
</feature>
<keyword evidence="2" id="KW-1003">Cell membrane</keyword>
<evidence type="ECO:0000256" key="2">
    <source>
        <dbReference type="ARBA" id="ARBA00022475"/>
    </source>
</evidence>
<keyword evidence="11" id="KW-1185">Reference proteome</keyword>
<evidence type="ECO:0000259" key="9">
    <source>
        <dbReference type="Pfam" id="PF12704"/>
    </source>
</evidence>
<evidence type="ECO:0000313" key="11">
    <source>
        <dbReference type="Proteomes" id="UP000237749"/>
    </source>
</evidence>
<evidence type="ECO:0000256" key="3">
    <source>
        <dbReference type="ARBA" id="ARBA00022692"/>
    </source>
</evidence>
<feature type="domain" description="ABC3 transporter permease C-terminal" evidence="8">
    <location>
        <begin position="275"/>
        <end position="387"/>
    </location>
</feature>
<evidence type="ECO:0000256" key="4">
    <source>
        <dbReference type="ARBA" id="ARBA00022989"/>
    </source>
</evidence>
<dbReference type="Pfam" id="PF12704">
    <property type="entry name" value="MacB_PCD"/>
    <property type="match status" value="1"/>
</dbReference>
<proteinExistence type="inferred from homology"/>
<feature type="domain" description="MacB-like periplasmic core" evidence="9">
    <location>
        <begin position="21"/>
        <end position="237"/>
    </location>
</feature>
<dbReference type="Proteomes" id="UP000237749">
    <property type="component" value="Unassembled WGS sequence"/>
</dbReference>
<evidence type="ECO:0000256" key="5">
    <source>
        <dbReference type="ARBA" id="ARBA00023136"/>
    </source>
</evidence>
<feature type="transmembrane region" description="Helical" evidence="7">
    <location>
        <begin position="21"/>
        <end position="42"/>
    </location>
</feature>
<reference evidence="10 11" key="1">
    <citation type="submission" date="2018-02" db="EMBL/GenBank/DDBJ databases">
        <title>Genomic Encyclopedia of Archaeal and Bacterial Type Strains, Phase II (KMG-II): from individual species to whole genera.</title>
        <authorList>
            <person name="Goeker M."/>
        </authorList>
    </citation>
    <scope>NUCLEOTIDE SEQUENCE [LARGE SCALE GENOMIC DNA]</scope>
    <source>
        <strain evidence="10 11">DSM 3808</strain>
    </source>
</reference>
<evidence type="ECO:0000256" key="6">
    <source>
        <dbReference type="ARBA" id="ARBA00038076"/>
    </source>
</evidence>